<comment type="similarity">
    <text evidence="2">Belongs to the ZC3H12 family.</text>
</comment>
<dbReference type="InterPro" id="IPR040546">
    <property type="entry name" value="Rege-1_UBA-like"/>
</dbReference>
<protein>
    <submittedName>
        <fullName evidence="13">Zinc finger CCCH-type containing 12B</fullName>
    </submittedName>
</protein>
<accession>A0A672NA32</accession>
<evidence type="ECO:0000256" key="9">
    <source>
        <dbReference type="ARBA" id="ARBA00022842"/>
    </source>
</evidence>
<evidence type="ECO:0000256" key="8">
    <source>
        <dbReference type="ARBA" id="ARBA00022833"/>
    </source>
</evidence>
<keyword evidence="3" id="KW-0540">Nuclease</keyword>
<proteinExistence type="inferred from homology"/>
<keyword evidence="8 10" id="KW-0862">Zinc</keyword>
<dbReference type="GO" id="GO:0003729">
    <property type="term" value="F:mRNA binding"/>
    <property type="evidence" value="ECO:0007669"/>
    <property type="project" value="TreeGrafter"/>
</dbReference>
<evidence type="ECO:0000256" key="7">
    <source>
        <dbReference type="ARBA" id="ARBA00022801"/>
    </source>
</evidence>
<keyword evidence="6 10" id="KW-0863">Zinc-finger</keyword>
<dbReference type="InterPro" id="IPR056629">
    <property type="entry name" value="KH_N4BP1_1st"/>
</dbReference>
<feature type="region of interest" description="Disordered" evidence="11">
    <location>
        <begin position="161"/>
        <end position="186"/>
    </location>
</feature>
<feature type="region of interest" description="Disordered" evidence="11">
    <location>
        <begin position="872"/>
        <end position="896"/>
    </location>
</feature>
<feature type="region of interest" description="Disordered" evidence="11">
    <location>
        <begin position="239"/>
        <end position="282"/>
    </location>
</feature>
<feature type="zinc finger region" description="C3H1-type" evidence="10">
    <location>
        <begin position="446"/>
        <end position="471"/>
    </location>
</feature>
<keyword evidence="7" id="KW-0378">Hydrolase</keyword>
<dbReference type="GO" id="GO:0016787">
    <property type="term" value="F:hydrolase activity"/>
    <property type="evidence" value="ECO:0007669"/>
    <property type="project" value="UniProtKB-KW"/>
</dbReference>
<evidence type="ECO:0000256" key="10">
    <source>
        <dbReference type="PROSITE-ProRule" id="PRU00723"/>
    </source>
</evidence>
<evidence type="ECO:0000256" key="3">
    <source>
        <dbReference type="ARBA" id="ARBA00022722"/>
    </source>
</evidence>
<dbReference type="GO" id="GO:0008270">
    <property type="term" value="F:zinc ion binding"/>
    <property type="evidence" value="ECO:0007669"/>
    <property type="project" value="UniProtKB-KW"/>
</dbReference>
<dbReference type="GO" id="GO:0036464">
    <property type="term" value="C:cytoplasmic ribonucleoprotein granule"/>
    <property type="evidence" value="ECO:0007669"/>
    <property type="project" value="TreeGrafter"/>
</dbReference>
<dbReference type="Ensembl" id="ENSSGRT00000050626.1">
    <property type="protein sequence ID" value="ENSSGRP00000047335.1"/>
    <property type="gene ID" value="ENSSGRG00000025299.1"/>
</dbReference>
<dbReference type="GO" id="GO:0005634">
    <property type="term" value="C:nucleus"/>
    <property type="evidence" value="ECO:0007669"/>
    <property type="project" value="TreeGrafter"/>
</dbReference>
<reference evidence="13" key="1">
    <citation type="submission" date="2025-08" db="UniProtKB">
        <authorList>
            <consortium name="Ensembl"/>
        </authorList>
    </citation>
    <scope>IDENTIFICATION</scope>
</reference>
<dbReference type="InterPro" id="IPR040757">
    <property type="entry name" value="Regnase_1/ZC3H12_C"/>
</dbReference>
<keyword evidence="5" id="KW-0255">Endonuclease</keyword>
<reference evidence="13" key="2">
    <citation type="submission" date="2025-09" db="UniProtKB">
        <authorList>
            <consortium name="Ensembl"/>
        </authorList>
    </citation>
    <scope>IDENTIFICATION</scope>
</reference>
<evidence type="ECO:0000313" key="14">
    <source>
        <dbReference type="Proteomes" id="UP000472262"/>
    </source>
</evidence>
<dbReference type="FunFam" id="3.40.50.11980:FF:000001">
    <property type="entry name" value="ZC3H12A isoform 1"/>
    <property type="match status" value="1"/>
</dbReference>
<dbReference type="CDD" id="cd18729">
    <property type="entry name" value="PIN_Zc3h12-like"/>
    <property type="match status" value="1"/>
</dbReference>
<dbReference type="Pfam" id="PF23050">
    <property type="entry name" value="KH_N4BP1_1st"/>
    <property type="match status" value="1"/>
</dbReference>
<dbReference type="GO" id="GO:0004521">
    <property type="term" value="F:RNA endonuclease activity"/>
    <property type="evidence" value="ECO:0007669"/>
    <property type="project" value="TreeGrafter"/>
</dbReference>
<keyword evidence="9" id="KW-0460">Magnesium</keyword>
<name>A0A672NA32_SINGR</name>
<evidence type="ECO:0000256" key="11">
    <source>
        <dbReference type="SAM" id="MobiDB-lite"/>
    </source>
</evidence>
<feature type="region of interest" description="Disordered" evidence="11">
    <location>
        <begin position="503"/>
        <end position="533"/>
    </location>
</feature>
<dbReference type="InterPro" id="IPR051101">
    <property type="entry name" value="ZC3H12/N4BP1_RNase_Reg"/>
</dbReference>
<feature type="domain" description="C3H1-type" evidence="12">
    <location>
        <begin position="446"/>
        <end position="471"/>
    </location>
</feature>
<evidence type="ECO:0000256" key="1">
    <source>
        <dbReference type="ARBA" id="ARBA00001946"/>
    </source>
</evidence>
<feature type="compositionally biased region" description="Low complexity" evidence="11">
    <location>
        <begin position="122"/>
        <end position="134"/>
    </location>
</feature>
<evidence type="ECO:0000313" key="13">
    <source>
        <dbReference type="Ensembl" id="ENSSGRP00000047335.1"/>
    </source>
</evidence>
<dbReference type="CDD" id="cd09032">
    <property type="entry name" value="KH-I_N4BP1_like_rpt1"/>
    <property type="match status" value="1"/>
</dbReference>
<evidence type="ECO:0000256" key="4">
    <source>
        <dbReference type="ARBA" id="ARBA00022723"/>
    </source>
</evidence>
<dbReference type="Gene3D" id="3.40.50.11980">
    <property type="match status" value="1"/>
</dbReference>
<organism evidence="13 14">
    <name type="scientific">Sinocyclocheilus grahami</name>
    <name type="common">Dianchi golden-line fish</name>
    <name type="synonym">Barbus grahami</name>
    <dbReference type="NCBI Taxonomy" id="75366"/>
    <lineage>
        <taxon>Eukaryota</taxon>
        <taxon>Metazoa</taxon>
        <taxon>Chordata</taxon>
        <taxon>Craniata</taxon>
        <taxon>Vertebrata</taxon>
        <taxon>Euteleostomi</taxon>
        <taxon>Actinopterygii</taxon>
        <taxon>Neopterygii</taxon>
        <taxon>Teleostei</taxon>
        <taxon>Ostariophysi</taxon>
        <taxon>Cypriniformes</taxon>
        <taxon>Cyprinidae</taxon>
        <taxon>Cyprininae</taxon>
        <taxon>Sinocyclocheilus</taxon>
    </lineage>
</organism>
<sequence>MVLELAAPAGAGPALQRCIPHIQRVFRVRVSCSTAESSCESPNAGSGIIVNIEDGKEEDCTKAKEYIVSLISPVHKHRERLTLWLQRRLHALRAAIEYESCARLKMEHHGSSSESDGEARSRSGSSGGTVSTAGSGEGVTGWRQDPLIAAKPHRQLCRSSCLDRPSFSQSSTLQELRADDTQRAQMPLRQTSDRDYQTKIDFALKLGYSGEQVESVLSKLGSSALINDVLAELVRLGNKGDPESQTATGTAGLMPRAVGAKEAVSPEASLEEETSDTNDNLRPIVIDGSNVAMSHGNKEVFSCLGIQLAVDWFLEKGHKDITVFVPAWRKEQSRPDAPIKDQEILRKLEKEKILVFTPSRRVQGRRVVCYDDRFIVKLACDSDGIIVSNDNYRDLQNEKPEWKKFIEERLLMYSFVNDKFMPPDDPLGRHGPSLENFLRKRPAVPEHKKQPCPYGKKCTYGHKCKYYHPERANQPQRAVADELRAFAKLSAVKTMSEGALAKCGTSGSANKGDSSFEAKRVAPKRQSDPSIRSVACEQEERLCPARKAEASSVPSLVSALSVPTMPLTKSHAAGALNTRSASSPVPGSLHFTHSSLEHAGSIQYPPILVTNSQGASVAYGEPFPKYDSVVSDHGYYSMLSDFSTISLQDSFCSLEQPEPVGVGGGYPGRASMCPEPGRSHSSDSFSSYSGEMYLNSLEGSLDDSMKGPPSQIQTQPSAQTRLQAFAHGFHHEALTRVQSYGTDEPKPGPRKQSSAHLVPLSQHPVICARSSCPGDYPPVSQNMLPSASPSQQGRSLGMTRMDSISDSRLYESNPLRQRRPPLCREQHASWDPLPCGNEPYSYGSYGLTGGLMPCCERVMVRSMPEKMEQIWRSPWDSVPPPPLSARGPAEEPKERHPIPEHQYQTYRNLCNIFPAYVVHLVMEENPHMTDPQQLAAVIVTKLRTCH</sequence>
<keyword evidence="4 10" id="KW-0479">Metal-binding</keyword>
<dbReference type="Pfam" id="PF11977">
    <property type="entry name" value="RNase_Zc3h12a"/>
    <property type="match status" value="1"/>
</dbReference>
<feature type="compositionally biased region" description="Basic and acidic residues" evidence="11">
    <location>
        <begin position="108"/>
        <end position="121"/>
    </location>
</feature>
<comment type="cofactor">
    <cofactor evidence="1">
        <name>Mg(2+)</name>
        <dbReference type="ChEBI" id="CHEBI:18420"/>
    </cofactor>
</comment>
<dbReference type="InParanoid" id="A0A672NA32"/>
<dbReference type="PANTHER" id="PTHR12876">
    <property type="entry name" value="N4BP1-RELATED"/>
    <property type="match status" value="1"/>
</dbReference>
<dbReference type="PROSITE" id="PS50103">
    <property type="entry name" value="ZF_C3H1"/>
    <property type="match status" value="1"/>
</dbReference>
<evidence type="ECO:0000259" key="12">
    <source>
        <dbReference type="PROSITE" id="PS50103"/>
    </source>
</evidence>
<dbReference type="Pfam" id="PF18561">
    <property type="entry name" value="Regnase_1_C"/>
    <property type="match status" value="1"/>
</dbReference>
<dbReference type="OMA" id="WDPLPCT"/>
<keyword evidence="14" id="KW-1185">Reference proteome</keyword>
<evidence type="ECO:0000256" key="6">
    <source>
        <dbReference type="ARBA" id="ARBA00022771"/>
    </source>
</evidence>
<dbReference type="Pfam" id="PF18039">
    <property type="entry name" value="UBA_6"/>
    <property type="match status" value="1"/>
</dbReference>
<dbReference type="AlphaFoldDB" id="A0A672NA32"/>
<evidence type="ECO:0000256" key="2">
    <source>
        <dbReference type="ARBA" id="ARBA00010922"/>
    </source>
</evidence>
<feature type="region of interest" description="Disordered" evidence="11">
    <location>
        <begin position="108"/>
        <end position="142"/>
    </location>
</feature>
<dbReference type="InterPro" id="IPR021869">
    <property type="entry name" value="RNase_Zc3h12_NYN"/>
</dbReference>
<dbReference type="InterPro" id="IPR000571">
    <property type="entry name" value="Znf_CCCH"/>
</dbReference>
<evidence type="ECO:0000256" key="5">
    <source>
        <dbReference type="ARBA" id="ARBA00022759"/>
    </source>
</evidence>
<dbReference type="PANTHER" id="PTHR12876:SF27">
    <property type="entry name" value="RIBONUCLEASE ZC3H12B-RELATED"/>
    <property type="match status" value="1"/>
</dbReference>
<feature type="region of interest" description="Disordered" evidence="11">
    <location>
        <begin position="698"/>
        <end position="718"/>
    </location>
</feature>
<gene>
    <name evidence="13" type="primary">LOC107597257</name>
</gene>
<dbReference type="Proteomes" id="UP000472262">
    <property type="component" value="Unassembled WGS sequence"/>
</dbReference>